<dbReference type="PROSITE" id="PS50007">
    <property type="entry name" value="PIPLC_X_DOMAIN"/>
    <property type="match status" value="1"/>
</dbReference>
<dbReference type="PROSITE" id="PS50004">
    <property type="entry name" value="C2"/>
    <property type="match status" value="1"/>
</dbReference>
<dbReference type="Pfam" id="PF00387">
    <property type="entry name" value="PI-PLC-Y"/>
    <property type="match status" value="1"/>
</dbReference>
<feature type="domain" description="C2" evidence="7">
    <location>
        <begin position="678"/>
        <end position="809"/>
    </location>
</feature>
<evidence type="ECO:0000313" key="11">
    <source>
        <dbReference type="Proteomes" id="UP001530377"/>
    </source>
</evidence>
<dbReference type="CDD" id="cd00275">
    <property type="entry name" value="C2_PLC_like"/>
    <property type="match status" value="1"/>
</dbReference>
<dbReference type="InterPro" id="IPR001192">
    <property type="entry name" value="PI-PLC_fam"/>
</dbReference>
<evidence type="ECO:0000256" key="4">
    <source>
        <dbReference type="ARBA" id="ARBA00023098"/>
    </source>
</evidence>
<organism evidence="10 11">
    <name type="scientific">Cyclostephanos tholiformis</name>
    <dbReference type="NCBI Taxonomy" id="382380"/>
    <lineage>
        <taxon>Eukaryota</taxon>
        <taxon>Sar</taxon>
        <taxon>Stramenopiles</taxon>
        <taxon>Ochrophyta</taxon>
        <taxon>Bacillariophyta</taxon>
        <taxon>Coscinodiscophyceae</taxon>
        <taxon>Thalassiosirophycidae</taxon>
        <taxon>Stephanodiscales</taxon>
        <taxon>Stephanodiscaceae</taxon>
        <taxon>Cyclostephanos</taxon>
    </lineage>
</organism>
<reference evidence="10 11" key="1">
    <citation type="submission" date="2024-10" db="EMBL/GenBank/DDBJ databases">
        <title>Updated reference genomes for cyclostephanoid diatoms.</title>
        <authorList>
            <person name="Roberts W.R."/>
            <person name="Alverson A.J."/>
        </authorList>
    </citation>
    <scope>NUCLEOTIDE SEQUENCE [LARGE SCALE GENOMIC DNA]</scope>
    <source>
        <strain evidence="10 11">AJA228-03</strain>
    </source>
</reference>
<evidence type="ECO:0000256" key="1">
    <source>
        <dbReference type="ARBA" id="ARBA00012368"/>
    </source>
</evidence>
<dbReference type="GO" id="GO:0007165">
    <property type="term" value="P:signal transduction"/>
    <property type="evidence" value="ECO:0007669"/>
    <property type="project" value="UniProtKB-KW"/>
</dbReference>
<protein>
    <recommendedName>
        <fullName evidence="1 6">Phosphoinositide phospholipase C</fullName>
        <ecNumber evidence="1 6">3.1.4.11</ecNumber>
    </recommendedName>
</protein>
<evidence type="ECO:0000259" key="9">
    <source>
        <dbReference type="PROSITE" id="PS50222"/>
    </source>
</evidence>
<name>A0ABD3R7D9_9STRA</name>
<dbReference type="SMART" id="SM00148">
    <property type="entry name" value="PLCXc"/>
    <property type="match status" value="1"/>
</dbReference>
<evidence type="ECO:0000256" key="3">
    <source>
        <dbReference type="ARBA" id="ARBA00022963"/>
    </source>
</evidence>
<dbReference type="SMART" id="SM00320">
    <property type="entry name" value="WD40"/>
    <property type="match status" value="4"/>
</dbReference>
<dbReference type="InterPro" id="IPR017946">
    <property type="entry name" value="PLC-like_Pdiesterase_TIM-brl"/>
</dbReference>
<dbReference type="Gene3D" id="2.60.40.150">
    <property type="entry name" value="C2 domain"/>
    <property type="match status" value="1"/>
</dbReference>
<feature type="domain" description="PI-PLC Y-box" evidence="8">
    <location>
        <begin position="573"/>
        <end position="678"/>
    </location>
</feature>
<dbReference type="InterPro" id="IPR002048">
    <property type="entry name" value="EF_hand_dom"/>
</dbReference>
<dbReference type="SUPFAM" id="SSF51695">
    <property type="entry name" value="PLC-like phosphodiesterases"/>
    <property type="match status" value="1"/>
</dbReference>
<dbReference type="Proteomes" id="UP001530377">
    <property type="component" value="Unassembled WGS sequence"/>
</dbReference>
<dbReference type="InterPro" id="IPR000909">
    <property type="entry name" value="PLipase_C_PInositol-sp_X_dom"/>
</dbReference>
<dbReference type="PANTHER" id="PTHR10336:SF36">
    <property type="entry name" value="1-PHOSPHATIDYLINOSITOL 4,5-BISPHOSPHATE PHOSPHODIESTERASE BETA-4"/>
    <property type="match status" value="1"/>
</dbReference>
<dbReference type="InterPro" id="IPR000008">
    <property type="entry name" value="C2_dom"/>
</dbReference>
<dbReference type="SUPFAM" id="SSF49562">
    <property type="entry name" value="C2 domain (Calcium/lipid-binding domain, CaLB)"/>
    <property type="match status" value="1"/>
</dbReference>
<dbReference type="Pfam" id="PF00168">
    <property type="entry name" value="C2"/>
    <property type="match status" value="1"/>
</dbReference>
<dbReference type="EMBL" id="JALLPB020000458">
    <property type="protein sequence ID" value="KAL3808930.1"/>
    <property type="molecule type" value="Genomic_DNA"/>
</dbReference>
<comment type="catalytic activity">
    <reaction evidence="6">
        <text>a 1,2-diacyl-sn-glycero-3-phospho-(1D-myo-inositol-4,5-bisphosphate) + H2O = 1D-myo-inositol 1,4,5-trisphosphate + a 1,2-diacyl-sn-glycerol + H(+)</text>
        <dbReference type="Rhea" id="RHEA:33179"/>
        <dbReference type="ChEBI" id="CHEBI:15377"/>
        <dbReference type="ChEBI" id="CHEBI:15378"/>
        <dbReference type="ChEBI" id="CHEBI:17815"/>
        <dbReference type="ChEBI" id="CHEBI:58456"/>
        <dbReference type="ChEBI" id="CHEBI:203600"/>
        <dbReference type="EC" id="3.1.4.11"/>
    </reaction>
</comment>
<evidence type="ECO:0000256" key="6">
    <source>
        <dbReference type="RuleBase" id="RU361133"/>
    </source>
</evidence>
<dbReference type="SMART" id="SM00149">
    <property type="entry name" value="PLCYc"/>
    <property type="match status" value="1"/>
</dbReference>
<dbReference type="CDD" id="cd08558">
    <property type="entry name" value="PI-PLCc_eukaryota"/>
    <property type="match status" value="1"/>
</dbReference>
<dbReference type="PRINTS" id="PR00390">
    <property type="entry name" value="PHPHLIPASEC"/>
</dbReference>
<evidence type="ECO:0000259" key="8">
    <source>
        <dbReference type="PROSITE" id="PS50008"/>
    </source>
</evidence>
<dbReference type="GO" id="GO:0016042">
    <property type="term" value="P:lipid catabolic process"/>
    <property type="evidence" value="ECO:0007669"/>
    <property type="project" value="UniProtKB-KW"/>
</dbReference>
<evidence type="ECO:0000256" key="2">
    <source>
        <dbReference type="ARBA" id="ARBA00022801"/>
    </source>
</evidence>
<dbReference type="InterPro" id="IPR001711">
    <property type="entry name" value="PLipase_C_Pinositol-sp_Y"/>
</dbReference>
<comment type="caution">
    <text evidence="10">The sequence shown here is derived from an EMBL/GenBank/DDBJ whole genome shotgun (WGS) entry which is preliminary data.</text>
</comment>
<dbReference type="GO" id="GO:0004435">
    <property type="term" value="F:phosphatidylinositol-4,5-bisphosphate phospholipase C activity"/>
    <property type="evidence" value="ECO:0007669"/>
    <property type="project" value="UniProtKB-EC"/>
</dbReference>
<dbReference type="SUPFAM" id="SSF47473">
    <property type="entry name" value="EF-hand"/>
    <property type="match status" value="1"/>
</dbReference>
<keyword evidence="4 6" id="KW-0443">Lipid metabolism</keyword>
<dbReference type="InterPro" id="IPR001680">
    <property type="entry name" value="WD40_rpt"/>
</dbReference>
<evidence type="ECO:0000259" key="7">
    <source>
        <dbReference type="PROSITE" id="PS50004"/>
    </source>
</evidence>
<dbReference type="Gene3D" id="2.130.10.10">
    <property type="entry name" value="YVTN repeat-like/Quinoprotein amine dehydrogenase"/>
    <property type="match status" value="2"/>
</dbReference>
<dbReference type="EC" id="3.1.4.11" evidence="1 6"/>
<dbReference type="PROSITE" id="PS50222">
    <property type="entry name" value="EF_HAND_2"/>
    <property type="match status" value="1"/>
</dbReference>
<dbReference type="InterPro" id="IPR036322">
    <property type="entry name" value="WD40_repeat_dom_sf"/>
</dbReference>
<dbReference type="PANTHER" id="PTHR10336">
    <property type="entry name" value="PHOSPHOINOSITIDE-SPECIFIC PHOSPHOLIPASE C FAMILY PROTEIN"/>
    <property type="match status" value="1"/>
</dbReference>
<proteinExistence type="predicted"/>
<dbReference type="PROSITE" id="PS50008">
    <property type="entry name" value="PIPLC_Y_DOMAIN"/>
    <property type="match status" value="1"/>
</dbReference>
<dbReference type="SUPFAM" id="SSF50978">
    <property type="entry name" value="WD40 repeat-like"/>
    <property type="match status" value="1"/>
</dbReference>
<dbReference type="Pfam" id="PF00388">
    <property type="entry name" value="PI-PLC-X"/>
    <property type="match status" value="1"/>
</dbReference>
<accession>A0ABD3R7D9</accession>
<dbReference type="Gene3D" id="3.20.20.190">
    <property type="entry name" value="Phosphatidylinositol (PI) phosphodiesterase"/>
    <property type="match status" value="1"/>
</dbReference>
<keyword evidence="2 6" id="KW-0378">Hydrolase</keyword>
<gene>
    <name evidence="10" type="ORF">ACHAXA_009907</name>
</gene>
<evidence type="ECO:0000313" key="10">
    <source>
        <dbReference type="EMBL" id="KAL3808930.1"/>
    </source>
</evidence>
<keyword evidence="3 6" id="KW-0442">Lipid degradation</keyword>
<keyword evidence="11" id="KW-1185">Reference proteome</keyword>
<sequence length="1438" mass="162000">MKLERTKSQRLVTTTPDTIVGAALDSVKRQIPPELLLGLHIQKVSTRGKVVPRVLTISDDLFKIFVSHHKVGRAESLSDRLRYRSFKAYASMVSLVTGMPVQAKHNIRVIDVADILFVQSGFVGSRKLEACRAPDLDPTTMISIFHNNVTSMDILVEDEENRKAILRAVGAIWEAYDASRAKMAREESLLRYAWYDIDWNKSGLIEQAEFLQLLGRINIYLKKEKAIKIFKDCTASKRLKKEGFIVSMRRITSRRVTQQHQNGITFHECLDALRTIKLEHNSGHLTTDIIYNELFGEKDFITPEEFLTKFLRQKQNDNNSTTDDVKKLFSELNSMRIFGSRIRMDGKGLADAIDRVLFGEYLLSSANDVFDPEKQKLNRATLSRPLPEYWINSSHNTYLTGNQFQSESSVQMYIVAMQRGCRCLELDCWDDSIGYPVVYHGFHGVTFTSKIPFQAVITCVKGFLDANPDTLPIILSLENHCSPSFQEMMAVILEDTLEENLYISENTDIWPSPLELVGKVILKGRRWQENNGNDLISLAQTFSSTMTAGNAQDNPKCPQTDHRLSRMLLLTGVSFSSFSASLNLPFSCMHSFNEEKFHKILNENPANVTLAKEFNKQHFTRIYPHGTSVDSSNYSPVVAYAMGVQLVALNFQTDDSAMTINDGRFRENGCCGYVYKPPSDYPQISTSRKILLQVKVLSGSVLPKPYGEAVGEVTDPYVIVRLHDVGSVGTTKSPLKRKIERKTSLVKDNGFCMTFNESDCFDFSVYSAEVAMMEFIVMNSDKGFTDEEVCKTAVPLSCFRQGIRAVQFYDNCSRQHGPFGFARLLVEVKYKVKMEVAYEYTKRRAEFGRPCNFSNGDTKILESILPTDAYNGNYIQRNPTSTSVDTTPHYSETEVNTERIFTKNTSMQHIEGGWPKDVDFTEQSDVKRFRKKVEKDEDYQCAMKTLIPRVQRCMKQNNTVNIYEEYFEGLKTDHCSEPPFAKGLAVFRDPSLVTRTATSVNWHPEGSSDGRLAVSYAVLNFQDQRLMNPNMSASSFIWDITNSNKPVVELVPPSPLCCLRYNPKSSDTIVGGSCNGTISYYDLRKQQYGSTGKCQPAECSTVEKSHQDPVSDVFWVSSKTGHQCVSVSTDGQMLWWDTRKLDEPIDSLILATDSKGGGMTLGGSSMEYNTEAGPTKFLVGTEQGIVMSFNTRNKKTNNGITVFDTGPGKHSGPIPSIQRNPTHSKYFMSVGDWTARVWTEDLKTPIITTRYHNSYLTGGCWSPTRAGVFYVTRSDGVVDVWDFTHNQNETAYSHKVSDAALSSISVEGNTAGGGKLVAVGDANGTVSMLEVCDSLAFPQQNEKLAVIAIFERETKREKNLEIRERDVKRIKAQEEERKRRDEKEVEGAATNEDAELRIAAESHKVSLIDLEKKIEDKPLVDYPSSDLCPWVVLIARNN</sequence>
<dbReference type="InterPro" id="IPR011992">
    <property type="entry name" value="EF-hand-dom_pair"/>
</dbReference>
<dbReference type="FunFam" id="2.130.10.10:FF:000924">
    <property type="entry name" value="Dynein intermediate chain 3"/>
    <property type="match status" value="1"/>
</dbReference>
<dbReference type="InterPro" id="IPR015943">
    <property type="entry name" value="WD40/YVTN_repeat-like_dom_sf"/>
</dbReference>
<dbReference type="SMART" id="SM00239">
    <property type="entry name" value="C2"/>
    <property type="match status" value="1"/>
</dbReference>
<feature type="domain" description="EF-hand" evidence="9">
    <location>
        <begin position="185"/>
        <end position="220"/>
    </location>
</feature>
<keyword evidence="5" id="KW-0807">Transducer</keyword>
<dbReference type="InterPro" id="IPR035892">
    <property type="entry name" value="C2_domain_sf"/>
</dbReference>
<evidence type="ECO:0000256" key="5">
    <source>
        <dbReference type="ARBA" id="ARBA00023224"/>
    </source>
</evidence>